<dbReference type="Proteomes" id="UP000324222">
    <property type="component" value="Unassembled WGS sequence"/>
</dbReference>
<sequence>MVRAPRAEPSTLKERSVVVVVAAALSQGHGLRAASSVASCSRQPDSRACRQARWCAPRRPARRGVLFFLSRTPSRGVRRKGPMLTQNILCVKEVPRAEGGKAEQTYVHLAEPGGLPAAAAAGVQVQYLLDSRRGGPAEAGGKRWKPTACRFVKNLTE</sequence>
<dbReference type="EMBL" id="VSRR010011812">
    <property type="protein sequence ID" value="MPC53692.1"/>
    <property type="molecule type" value="Genomic_DNA"/>
</dbReference>
<proteinExistence type="predicted"/>
<gene>
    <name evidence="1" type="ORF">E2C01_047590</name>
</gene>
<protein>
    <submittedName>
        <fullName evidence="1">Uncharacterized protein</fullName>
    </submittedName>
</protein>
<accession>A0A5B7G417</accession>
<dbReference type="AlphaFoldDB" id="A0A5B7G417"/>
<reference evidence="1 2" key="1">
    <citation type="submission" date="2019-05" db="EMBL/GenBank/DDBJ databases">
        <title>Another draft genome of Portunus trituberculatus and its Hox gene families provides insights of decapod evolution.</title>
        <authorList>
            <person name="Jeong J.-H."/>
            <person name="Song I."/>
            <person name="Kim S."/>
            <person name="Choi T."/>
            <person name="Kim D."/>
            <person name="Ryu S."/>
            <person name="Kim W."/>
        </authorList>
    </citation>
    <scope>NUCLEOTIDE SEQUENCE [LARGE SCALE GENOMIC DNA]</scope>
    <source>
        <tissue evidence="1">Muscle</tissue>
    </source>
</reference>
<name>A0A5B7G417_PORTR</name>
<keyword evidence="2" id="KW-1185">Reference proteome</keyword>
<organism evidence="1 2">
    <name type="scientific">Portunus trituberculatus</name>
    <name type="common">Swimming crab</name>
    <name type="synonym">Neptunus trituberculatus</name>
    <dbReference type="NCBI Taxonomy" id="210409"/>
    <lineage>
        <taxon>Eukaryota</taxon>
        <taxon>Metazoa</taxon>
        <taxon>Ecdysozoa</taxon>
        <taxon>Arthropoda</taxon>
        <taxon>Crustacea</taxon>
        <taxon>Multicrustacea</taxon>
        <taxon>Malacostraca</taxon>
        <taxon>Eumalacostraca</taxon>
        <taxon>Eucarida</taxon>
        <taxon>Decapoda</taxon>
        <taxon>Pleocyemata</taxon>
        <taxon>Brachyura</taxon>
        <taxon>Eubrachyura</taxon>
        <taxon>Portunoidea</taxon>
        <taxon>Portunidae</taxon>
        <taxon>Portuninae</taxon>
        <taxon>Portunus</taxon>
    </lineage>
</organism>
<evidence type="ECO:0000313" key="1">
    <source>
        <dbReference type="EMBL" id="MPC53692.1"/>
    </source>
</evidence>
<comment type="caution">
    <text evidence="1">The sequence shown here is derived from an EMBL/GenBank/DDBJ whole genome shotgun (WGS) entry which is preliminary data.</text>
</comment>
<evidence type="ECO:0000313" key="2">
    <source>
        <dbReference type="Proteomes" id="UP000324222"/>
    </source>
</evidence>